<dbReference type="InterPro" id="IPR011063">
    <property type="entry name" value="TilS/TtcA_N"/>
</dbReference>
<evidence type="ECO:0000313" key="8">
    <source>
        <dbReference type="EMBL" id="SVC93913.1"/>
    </source>
</evidence>
<dbReference type="InterPro" id="IPR014729">
    <property type="entry name" value="Rossmann-like_a/b/a_fold"/>
</dbReference>
<name>A0A382R863_9ZZZZ</name>
<keyword evidence="3" id="KW-0819">tRNA processing</keyword>
<dbReference type="InterPro" id="IPR012094">
    <property type="entry name" value="tRNA_Ile_lys_synt"/>
</dbReference>
<evidence type="ECO:0000256" key="3">
    <source>
        <dbReference type="ARBA" id="ARBA00022694"/>
    </source>
</evidence>
<sequence>MSQLLDRCSFPTAGTPVDCAVSGGPDSLALLVLAIEAGLEVTAWHVDHGLRSTSAAEGRTVVEVAGRLGAQARRVVAQVADGPNLEARARDARRAALPPGVLTGHTADDQAETVLMNLLRGSGVPGAAGIGDPHRRPLLALRRSETWALCADQGLEVVCDPMNADPRFTRNRIRHEVLPLLAEVTRRDPVPLLARHAERAAEAVTLLAGLVTEVDVTDVRSVADLPDDLVRLSIRNWLADRAALPPDGASVDRVLDVVRGRARAAEVVGGHRVDRHDGRLAYR</sequence>
<dbReference type="SUPFAM" id="SSF52402">
    <property type="entry name" value="Adenine nucleotide alpha hydrolases-like"/>
    <property type="match status" value="1"/>
</dbReference>
<evidence type="ECO:0000256" key="2">
    <source>
        <dbReference type="ARBA" id="ARBA00022598"/>
    </source>
</evidence>
<dbReference type="NCBIfam" id="TIGR02432">
    <property type="entry name" value="lysidine_TilS_N"/>
    <property type="match status" value="1"/>
</dbReference>
<evidence type="ECO:0000256" key="5">
    <source>
        <dbReference type="ARBA" id="ARBA00022840"/>
    </source>
</evidence>
<dbReference type="Gene3D" id="3.40.50.620">
    <property type="entry name" value="HUPs"/>
    <property type="match status" value="1"/>
</dbReference>
<dbReference type="EC" id="6.3.4.19" evidence="1"/>
<evidence type="ECO:0000256" key="1">
    <source>
        <dbReference type="ARBA" id="ARBA00013267"/>
    </source>
</evidence>
<reference evidence="8" key="1">
    <citation type="submission" date="2018-05" db="EMBL/GenBank/DDBJ databases">
        <authorList>
            <person name="Lanie J.A."/>
            <person name="Ng W.-L."/>
            <person name="Kazmierczak K.M."/>
            <person name="Andrzejewski T.M."/>
            <person name="Davidsen T.M."/>
            <person name="Wayne K.J."/>
            <person name="Tettelin H."/>
            <person name="Glass J.I."/>
            <person name="Rusch D."/>
            <person name="Podicherti R."/>
            <person name="Tsui H.-C.T."/>
            <person name="Winkler M.E."/>
        </authorList>
    </citation>
    <scope>NUCLEOTIDE SEQUENCE</scope>
</reference>
<dbReference type="EMBL" id="UINC01119816">
    <property type="protein sequence ID" value="SVC93913.1"/>
    <property type="molecule type" value="Genomic_DNA"/>
</dbReference>
<dbReference type="PANTHER" id="PTHR43033">
    <property type="entry name" value="TRNA(ILE)-LYSIDINE SYNTHASE-RELATED"/>
    <property type="match status" value="1"/>
</dbReference>
<dbReference type="InterPro" id="IPR012795">
    <property type="entry name" value="tRNA_Ile_lys_synt_N"/>
</dbReference>
<dbReference type="Pfam" id="PF01171">
    <property type="entry name" value="ATP_bind_3"/>
    <property type="match status" value="1"/>
</dbReference>
<accession>A0A382R863</accession>
<evidence type="ECO:0000256" key="6">
    <source>
        <dbReference type="ARBA" id="ARBA00048539"/>
    </source>
</evidence>
<protein>
    <recommendedName>
        <fullName evidence="1">tRNA(Ile)-lysidine synthetase</fullName>
        <ecNumber evidence="1">6.3.4.19</ecNumber>
    </recommendedName>
</protein>
<feature type="non-terminal residue" evidence="8">
    <location>
        <position position="283"/>
    </location>
</feature>
<evidence type="ECO:0000259" key="7">
    <source>
        <dbReference type="Pfam" id="PF01171"/>
    </source>
</evidence>
<keyword evidence="5" id="KW-0067">ATP-binding</keyword>
<dbReference type="GO" id="GO:0005524">
    <property type="term" value="F:ATP binding"/>
    <property type="evidence" value="ECO:0007669"/>
    <property type="project" value="UniProtKB-KW"/>
</dbReference>
<feature type="domain" description="tRNA(Ile)-lysidine/2-thiocytidine synthase N-terminal" evidence="7">
    <location>
        <begin position="20"/>
        <end position="176"/>
    </location>
</feature>
<dbReference type="GO" id="GO:0032267">
    <property type="term" value="F:tRNA(Ile)-lysidine synthase activity"/>
    <property type="evidence" value="ECO:0007669"/>
    <property type="project" value="UniProtKB-EC"/>
</dbReference>
<organism evidence="8">
    <name type="scientific">marine metagenome</name>
    <dbReference type="NCBI Taxonomy" id="408172"/>
    <lineage>
        <taxon>unclassified sequences</taxon>
        <taxon>metagenomes</taxon>
        <taxon>ecological metagenomes</taxon>
    </lineage>
</organism>
<proteinExistence type="inferred from homology"/>
<dbReference type="GO" id="GO:0008033">
    <property type="term" value="P:tRNA processing"/>
    <property type="evidence" value="ECO:0007669"/>
    <property type="project" value="UniProtKB-KW"/>
</dbReference>
<dbReference type="HAMAP" id="MF_01161">
    <property type="entry name" value="tRNA_Ile_lys_synt"/>
    <property type="match status" value="1"/>
</dbReference>
<dbReference type="PANTHER" id="PTHR43033:SF1">
    <property type="entry name" value="TRNA(ILE)-LYSIDINE SYNTHASE-RELATED"/>
    <property type="match status" value="1"/>
</dbReference>
<evidence type="ECO:0000256" key="4">
    <source>
        <dbReference type="ARBA" id="ARBA00022741"/>
    </source>
</evidence>
<keyword evidence="4" id="KW-0547">Nucleotide-binding</keyword>
<dbReference type="AlphaFoldDB" id="A0A382R863"/>
<comment type="catalytic activity">
    <reaction evidence="6">
        <text>cytidine(34) in tRNA(Ile2) + L-lysine + ATP = lysidine(34) in tRNA(Ile2) + AMP + diphosphate + H(+)</text>
        <dbReference type="Rhea" id="RHEA:43744"/>
        <dbReference type="Rhea" id="RHEA-COMP:10625"/>
        <dbReference type="Rhea" id="RHEA-COMP:10670"/>
        <dbReference type="ChEBI" id="CHEBI:15378"/>
        <dbReference type="ChEBI" id="CHEBI:30616"/>
        <dbReference type="ChEBI" id="CHEBI:32551"/>
        <dbReference type="ChEBI" id="CHEBI:33019"/>
        <dbReference type="ChEBI" id="CHEBI:82748"/>
        <dbReference type="ChEBI" id="CHEBI:83665"/>
        <dbReference type="ChEBI" id="CHEBI:456215"/>
        <dbReference type="EC" id="6.3.4.19"/>
    </reaction>
</comment>
<gene>
    <name evidence="8" type="ORF">METZ01_LOCUS346767</name>
</gene>
<keyword evidence="2" id="KW-0436">Ligase</keyword>
<dbReference type="CDD" id="cd01992">
    <property type="entry name" value="TilS_N"/>
    <property type="match status" value="1"/>
</dbReference>